<dbReference type="SUPFAM" id="SSF57756">
    <property type="entry name" value="Retrovirus zinc finger-like domains"/>
    <property type="match status" value="1"/>
</dbReference>
<evidence type="ECO:0000259" key="4">
    <source>
        <dbReference type="PROSITE" id="PS50158"/>
    </source>
</evidence>
<organism evidence="5 6">
    <name type="scientific">Puccinia sorghi</name>
    <dbReference type="NCBI Taxonomy" id="27349"/>
    <lineage>
        <taxon>Eukaryota</taxon>
        <taxon>Fungi</taxon>
        <taxon>Dikarya</taxon>
        <taxon>Basidiomycota</taxon>
        <taxon>Pucciniomycotina</taxon>
        <taxon>Pucciniomycetes</taxon>
        <taxon>Pucciniales</taxon>
        <taxon>Pucciniaceae</taxon>
        <taxon>Puccinia</taxon>
    </lineage>
</organism>
<dbReference type="STRING" id="27349.A0A0L6VKI9"/>
<proteinExistence type="predicted"/>
<evidence type="ECO:0000313" key="5">
    <source>
        <dbReference type="EMBL" id="KNZ61273.1"/>
    </source>
</evidence>
<protein>
    <recommendedName>
        <fullName evidence="4">CCHC-type domain-containing protein</fullName>
    </recommendedName>
</protein>
<keyword evidence="1" id="KW-0507">mRNA processing</keyword>
<dbReference type="GO" id="GO:0003676">
    <property type="term" value="F:nucleic acid binding"/>
    <property type="evidence" value="ECO:0007669"/>
    <property type="project" value="InterPro"/>
</dbReference>
<name>A0A0L6VKI9_9BASI</name>
<dbReference type="AlphaFoldDB" id="A0A0L6VKI9"/>
<evidence type="ECO:0000256" key="3">
    <source>
        <dbReference type="SAM" id="MobiDB-lite"/>
    </source>
</evidence>
<dbReference type="GO" id="GO:0006397">
    <property type="term" value="P:mRNA processing"/>
    <property type="evidence" value="ECO:0007669"/>
    <property type="project" value="UniProtKB-KW"/>
</dbReference>
<dbReference type="GO" id="GO:0008270">
    <property type="term" value="F:zinc ion binding"/>
    <property type="evidence" value="ECO:0007669"/>
    <property type="project" value="UniProtKB-KW"/>
</dbReference>
<dbReference type="Proteomes" id="UP000037035">
    <property type="component" value="Unassembled WGS sequence"/>
</dbReference>
<accession>A0A0L6VKI9</accession>
<evidence type="ECO:0000313" key="6">
    <source>
        <dbReference type="Proteomes" id="UP000037035"/>
    </source>
</evidence>
<dbReference type="PROSITE" id="PS50158">
    <property type="entry name" value="ZF_CCHC"/>
    <property type="match status" value="1"/>
</dbReference>
<evidence type="ECO:0000256" key="1">
    <source>
        <dbReference type="ARBA" id="ARBA00022664"/>
    </source>
</evidence>
<keyword evidence="6" id="KW-1185">Reference proteome</keyword>
<dbReference type="InterPro" id="IPR036875">
    <property type="entry name" value="Znf_CCHC_sf"/>
</dbReference>
<dbReference type="EMBL" id="LAVV01004765">
    <property type="protein sequence ID" value="KNZ61273.1"/>
    <property type="molecule type" value="Genomic_DNA"/>
</dbReference>
<feature type="domain" description="CCHC-type" evidence="4">
    <location>
        <begin position="181"/>
        <end position="196"/>
    </location>
</feature>
<gene>
    <name evidence="5" type="ORF">VP01_1428g2</name>
</gene>
<dbReference type="OrthoDB" id="21128at2759"/>
<feature type="compositionally biased region" description="Gly residues" evidence="3">
    <location>
        <begin position="127"/>
        <end position="143"/>
    </location>
</feature>
<reference evidence="5 6" key="1">
    <citation type="submission" date="2015-08" db="EMBL/GenBank/DDBJ databases">
        <title>Next Generation Sequencing and Analysis of the Genome of Puccinia sorghi L Schw, the Causal Agent of Maize Common Rust.</title>
        <authorList>
            <person name="Rochi L."/>
            <person name="Burguener G."/>
            <person name="Darino M."/>
            <person name="Turjanski A."/>
            <person name="Kreff E."/>
            <person name="Dieguez M.J."/>
            <person name="Sacco F."/>
        </authorList>
    </citation>
    <scope>NUCLEOTIDE SEQUENCE [LARGE SCALE GENOMIC DNA]</scope>
    <source>
        <strain evidence="5 6">RO10H11247</strain>
    </source>
</reference>
<keyword evidence="2" id="KW-0479">Metal-binding</keyword>
<dbReference type="VEuPathDB" id="FungiDB:VP01_1428g2"/>
<keyword evidence="2" id="KW-0862">Zinc</keyword>
<sequence>MTGGVKGNHQLTAHQEDDLSYIERVAATCQQSSKMQHSCSNSWFASRVIPKGIIHQLYLPKVVIHHQHPSTNTHDPLPPTVPPARSLSLAREILMDVQVEHGSGAQNDGIDGDFGISPAGSSAVGGVTPGGAGDTGGGDELGGSSKGALPFCPAVRGQGRASSGSETFPSGDVGQGGSAICAYCGEKGHYCSQCAEITPTSMLSGCRSGRGTSISRYCGIRLRLLRCGVGGKSGRASSGQTGGHLGKRKIEGLGDRGAQCAGPW</sequence>
<evidence type="ECO:0000256" key="2">
    <source>
        <dbReference type="PROSITE-ProRule" id="PRU00047"/>
    </source>
</evidence>
<dbReference type="InterPro" id="IPR001878">
    <property type="entry name" value="Znf_CCHC"/>
</dbReference>
<comment type="caution">
    <text evidence="5">The sequence shown here is derived from an EMBL/GenBank/DDBJ whole genome shotgun (WGS) entry which is preliminary data.</text>
</comment>
<keyword evidence="2" id="KW-0863">Zinc-finger</keyword>
<feature type="region of interest" description="Disordered" evidence="3">
    <location>
        <begin position="117"/>
        <end position="143"/>
    </location>
</feature>